<keyword evidence="2 3" id="KW-0175">Coiled coil</keyword>
<gene>
    <name evidence="6" type="ordered locus">VIT_19s0093g00590</name>
</gene>
<keyword evidence="7" id="KW-1185">Reference proteome</keyword>
<dbReference type="InParanoid" id="F6HR92"/>
<dbReference type="STRING" id="29760.F6HR92"/>
<comment type="similarity">
    <text evidence="1">Belongs to the ICR family.</text>
</comment>
<dbReference type="PANTHER" id="PTHR34224">
    <property type="entry name" value="INTERACTOR OF CONSTITUTIVE ACTIVE ROPS 2, CHLOROPLASTIC-RELATED"/>
    <property type="match status" value="1"/>
</dbReference>
<dbReference type="FunCoup" id="F6HR92">
    <property type="interactions" value="177"/>
</dbReference>
<feature type="signal peptide" evidence="5">
    <location>
        <begin position="1"/>
        <end position="33"/>
    </location>
</feature>
<organism evidence="6 7">
    <name type="scientific">Vitis vinifera</name>
    <name type="common">Grape</name>
    <dbReference type="NCBI Taxonomy" id="29760"/>
    <lineage>
        <taxon>Eukaryota</taxon>
        <taxon>Viridiplantae</taxon>
        <taxon>Streptophyta</taxon>
        <taxon>Embryophyta</taxon>
        <taxon>Tracheophyta</taxon>
        <taxon>Spermatophyta</taxon>
        <taxon>Magnoliopsida</taxon>
        <taxon>eudicotyledons</taxon>
        <taxon>Gunneridae</taxon>
        <taxon>Pentapetalae</taxon>
        <taxon>rosids</taxon>
        <taxon>Vitales</taxon>
        <taxon>Vitaceae</taxon>
        <taxon>Viteae</taxon>
        <taxon>Vitis</taxon>
    </lineage>
</organism>
<dbReference type="ExpressionAtlas" id="F6HR92">
    <property type="expression patterns" value="baseline and differential"/>
</dbReference>
<reference evidence="7" key="1">
    <citation type="journal article" date="2007" name="Nature">
        <title>The grapevine genome sequence suggests ancestral hexaploidization in major angiosperm phyla.</title>
        <authorList>
            <consortium name="The French-Italian Public Consortium for Grapevine Genome Characterization."/>
            <person name="Jaillon O."/>
            <person name="Aury J.-M."/>
            <person name="Noel B."/>
            <person name="Policriti A."/>
            <person name="Clepet C."/>
            <person name="Casagrande A."/>
            <person name="Choisne N."/>
            <person name="Aubourg S."/>
            <person name="Vitulo N."/>
            <person name="Jubin C."/>
            <person name="Vezzi A."/>
            <person name="Legeai F."/>
            <person name="Hugueney P."/>
            <person name="Dasilva C."/>
            <person name="Horner D."/>
            <person name="Mica E."/>
            <person name="Jublot D."/>
            <person name="Poulain J."/>
            <person name="Bruyere C."/>
            <person name="Billault A."/>
            <person name="Segurens B."/>
            <person name="Gouyvenoux M."/>
            <person name="Ugarte E."/>
            <person name="Cattonaro F."/>
            <person name="Anthouard V."/>
            <person name="Vico V."/>
            <person name="Del Fabbro C."/>
            <person name="Alaux M."/>
            <person name="Di Gaspero G."/>
            <person name="Dumas V."/>
            <person name="Felice N."/>
            <person name="Paillard S."/>
            <person name="Juman I."/>
            <person name="Moroldo M."/>
            <person name="Scalabrin S."/>
            <person name="Canaguier A."/>
            <person name="Le Clainche I."/>
            <person name="Malacrida G."/>
            <person name="Durand E."/>
            <person name="Pesole G."/>
            <person name="Laucou V."/>
            <person name="Chatelet P."/>
            <person name="Merdinoglu D."/>
            <person name="Delledonne M."/>
            <person name="Pezzotti M."/>
            <person name="Lecharny A."/>
            <person name="Scarpelli C."/>
            <person name="Artiguenave F."/>
            <person name="Pe M.E."/>
            <person name="Valle G."/>
            <person name="Morgante M."/>
            <person name="Caboche M."/>
            <person name="Adam-Blondon A.-F."/>
            <person name="Weissenbach J."/>
            <person name="Quetier F."/>
            <person name="Wincker P."/>
        </authorList>
    </citation>
    <scope>NUCLEOTIDE SEQUENCE [LARGE SCALE GENOMIC DNA]</scope>
    <source>
        <strain evidence="7">cv. Pinot noir / PN40024</strain>
    </source>
</reference>
<feature type="compositionally biased region" description="Basic and acidic residues" evidence="4">
    <location>
        <begin position="170"/>
        <end position="191"/>
    </location>
</feature>
<dbReference type="HOGENOM" id="CLU_043733_1_0_1"/>
<keyword evidence="5" id="KW-0732">Signal</keyword>
<feature type="compositionally biased region" description="Basic and acidic residues" evidence="4">
    <location>
        <begin position="82"/>
        <end position="101"/>
    </location>
</feature>
<dbReference type="OrthoDB" id="782896at2759"/>
<dbReference type="AlphaFoldDB" id="F6HR92"/>
<dbReference type="PaxDb" id="29760-VIT_19s0093g00590.t01"/>
<evidence type="ECO:0000256" key="4">
    <source>
        <dbReference type="SAM" id="MobiDB-lite"/>
    </source>
</evidence>
<feature type="region of interest" description="Disordered" evidence="4">
    <location>
        <begin position="54"/>
        <end position="115"/>
    </location>
</feature>
<feature type="region of interest" description="Disordered" evidence="4">
    <location>
        <begin position="216"/>
        <end position="240"/>
    </location>
</feature>
<evidence type="ECO:0000256" key="3">
    <source>
        <dbReference type="SAM" id="Coils"/>
    </source>
</evidence>
<evidence type="ECO:0000313" key="6">
    <source>
        <dbReference type="EMBL" id="CCB57200.1"/>
    </source>
</evidence>
<evidence type="ECO:0008006" key="8">
    <source>
        <dbReference type="Google" id="ProtNLM"/>
    </source>
</evidence>
<evidence type="ECO:0000256" key="1">
    <source>
        <dbReference type="ARBA" id="ARBA00009778"/>
    </source>
</evidence>
<evidence type="ECO:0000256" key="5">
    <source>
        <dbReference type="SAM" id="SignalP"/>
    </source>
</evidence>
<dbReference type="PANTHER" id="PTHR34224:SF2">
    <property type="entry name" value="INTERACTOR OF CONSTITUTIVE ACTIVE ROPS 4"/>
    <property type="match status" value="1"/>
</dbReference>
<dbReference type="eggNOG" id="ENOG502QVSP">
    <property type="taxonomic scope" value="Eukaryota"/>
</dbReference>
<dbReference type="EMBL" id="FN596009">
    <property type="protein sequence ID" value="CCB57200.1"/>
    <property type="molecule type" value="Genomic_DNA"/>
</dbReference>
<evidence type="ECO:0000313" key="7">
    <source>
        <dbReference type="Proteomes" id="UP000009183"/>
    </source>
</evidence>
<proteinExistence type="inferred from homology"/>
<feature type="compositionally biased region" description="Acidic residues" evidence="4">
    <location>
        <begin position="192"/>
        <end position="201"/>
    </location>
</feature>
<dbReference type="InterPro" id="IPR029688">
    <property type="entry name" value="ICR"/>
</dbReference>
<evidence type="ECO:0000256" key="2">
    <source>
        <dbReference type="ARBA" id="ARBA00023054"/>
    </source>
</evidence>
<accession>F6HR92</accession>
<feature type="coiled-coil region" evidence="3">
    <location>
        <begin position="249"/>
        <end position="356"/>
    </location>
</feature>
<name>F6HR92_VITVI</name>
<dbReference type="Proteomes" id="UP000009183">
    <property type="component" value="Chromosome 19"/>
</dbReference>
<protein>
    <recommendedName>
        <fullName evidence="8">Interactor of constitutive active ROPs 4</fullName>
    </recommendedName>
</protein>
<feature type="compositionally biased region" description="Polar residues" evidence="4">
    <location>
        <begin position="104"/>
        <end position="114"/>
    </location>
</feature>
<feature type="region of interest" description="Disordered" evidence="4">
    <location>
        <begin position="170"/>
        <end position="201"/>
    </location>
</feature>
<feature type="compositionally biased region" description="Polar residues" evidence="4">
    <location>
        <begin position="63"/>
        <end position="81"/>
    </location>
</feature>
<sequence>MEPMQVGFPRILFQNHPLVLFLLILSFNSTLQAIDDLPPFNYFCSTNCIQEEQMPRTRGSEMPQRQSPRGSLQLRTSSSDSDPLHHRPITDRSPKVGDRRSPRGAQSDSVNQKKLGTRIADLESQLGQALEELKNLKFQLASAEAAKKEAQEELEKKANMPITHDAMEIQEKHSPTEAYKSNKIDSSHPDEAPDDNQQETDVFEVPVEKVAVEAKVDLSQLSDQEDKRSKPTDISTEPPAILEPEKVSFEELAMKNDEINLLKAKLEEKEKELEGSCQEIEGLKKQLNEAASEIVLVRTKEEEMALRLSQLGEDLKANKANEAQLKEKLEAVEGVKEALEAEMKKLRVQTEQWRKAADAAAAVLAGGVEMNGRRISERCGSMDKHFGGVFESSAGGYAGFVGSPVLADDFDDGFGSGKRKGSGIKMFGDLWKRKSQK</sequence>
<feature type="chain" id="PRO_5003341157" description="Interactor of constitutive active ROPs 4" evidence="5">
    <location>
        <begin position="34"/>
        <end position="437"/>
    </location>
</feature>